<gene>
    <name evidence="3" type="ORF">SAMN05660826_02299</name>
</gene>
<dbReference type="Gene3D" id="2.40.390.10">
    <property type="entry name" value="CV3147-like"/>
    <property type="match status" value="1"/>
</dbReference>
<dbReference type="OrthoDB" id="7441206at2"/>
<dbReference type="Pfam" id="PF06032">
    <property type="entry name" value="S-Me-THD_N"/>
    <property type="match status" value="1"/>
</dbReference>
<dbReference type="EMBL" id="FRCR01000022">
    <property type="protein sequence ID" value="SHM90381.1"/>
    <property type="molecule type" value="Genomic_DNA"/>
</dbReference>
<dbReference type="SUPFAM" id="SSF160991">
    <property type="entry name" value="CV3147-like"/>
    <property type="match status" value="1"/>
</dbReference>
<evidence type="ECO:0000313" key="3">
    <source>
        <dbReference type="EMBL" id="SHM90381.1"/>
    </source>
</evidence>
<evidence type="ECO:0000313" key="4">
    <source>
        <dbReference type="Proteomes" id="UP000184375"/>
    </source>
</evidence>
<dbReference type="AlphaFoldDB" id="A0A1M7MIY5"/>
<name>A0A1M7MIY5_9FIRM</name>
<dbReference type="Proteomes" id="UP000184375">
    <property type="component" value="Unassembled WGS sequence"/>
</dbReference>
<feature type="domain" description="S-Me-THD N-terminal" evidence="1">
    <location>
        <begin position="14"/>
        <end position="170"/>
    </location>
</feature>
<evidence type="ECO:0000259" key="2">
    <source>
        <dbReference type="Pfam" id="PF20906"/>
    </source>
</evidence>
<accession>A0A1M7MIY5</accession>
<dbReference type="Pfam" id="PF20906">
    <property type="entry name" value="S-Me-THD_C"/>
    <property type="match status" value="1"/>
</dbReference>
<evidence type="ECO:0008006" key="5">
    <source>
        <dbReference type="Google" id="ProtNLM"/>
    </source>
</evidence>
<dbReference type="Gene3D" id="3.40.1610.10">
    <property type="entry name" value="CV3147-like domain"/>
    <property type="match status" value="1"/>
</dbReference>
<reference evidence="4" key="1">
    <citation type="submission" date="2016-11" db="EMBL/GenBank/DDBJ databases">
        <authorList>
            <person name="Varghese N."/>
            <person name="Submissions S."/>
        </authorList>
    </citation>
    <scope>NUCLEOTIDE SEQUENCE [LARGE SCALE GENOMIC DNA]</scope>
    <source>
        <strain evidence="4">DSM 18802</strain>
    </source>
</reference>
<keyword evidence="4" id="KW-1185">Reference proteome</keyword>
<dbReference type="InterPro" id="IPR024071">
    <property type="entry name" value="S-Me-THD_C_sf"/>
</dbReference>
<dbReference type="InterPro" id="IPR027479">
    <property type="entry name" value="S-Me-THD_N_sf"/>
</dbReference>
<feature type="domain" description="S-Me-THD-like C-terminal" evidence="2">
    <location>
        <begin position="173"/>
        <end position="361"/>
    </location>
</feature>
<protein>
    <recommendedName>
        <fullName evidence="5">DUF917 domain-containing protein</fullName>
    </recommendedName>
</protein>
<dbReference type="RefSeq" id="WP_073258580.1">
    <property type="nucleotide sequence ID" value="NZ_FRCR01000022.1"/>
</dbReference>
<organism evidence="3 4">
    <name type="scientific">Caldanaerovirga acetigignens</name>
    <dbReference type="NCBI Taxonomy" id="447595"/>
    <lineage>
        <taxon>Bacteria</taxon>
        <taxon>Bacillati</taxon>
        <taxon>Bacillota</taxon>
        <taxon>Clostridia</taxon>
        <taxon>Thermosediminibacterales</taxon>
        <taxon>Thermosediminibacteraceae</taxon>
        <taxon>Caldanaerovirga</taxon>
    </lineage>
</organism>
<dbReference type="InterPro" id="IPR010318">
    <property type="entry name" value="S-Me-THD_N"/>
</dbReference>
<proteinExistence type="predicted"/>
<sequence>MKRAVEKLKFIDLQDLEDIAVGAALLGTGGGGDPHIGKLMAIQSIKNKGPVRLIDVEEIPDEALVVPVAMMGAPTVLVEKIPSGREIFNAFESLQSFLGKEVYAVLPIEAGGVNSMIPIMVAAEKGVPLVDVDGMGRAFPELQMVTYHLFGIPATPMVLADEKGNSILLKTVNNFWTESLARNATVVMGGSVMIAIYPMTGRQVKEAGIRDIVSYSAQIGKVIRRAHKNGDDPIEAIINATGGIPLFKGKISDVVRKTSGGFVRGEAYLDGIDEFKGEKLEINFQNENLIARRNGKIVATVPDLICVVDAHTGIPITTEGLRYGQRAFVLGLPCDEKWRSEKGIQTVGPRYFGYDVEYVPVEELNCL</sequence>
<dbReference type="InterPro" id="IPR048350">
    <property type="entry name" value="S-Me-THD-like_C"/>
</dbReference>
<dbReference type="STRING" id="447595.SAMN05660826_02299"/>
<evidence type="ECO:0000259" key="1">
    <source>
        <dbReference type="Pfam" id="PF06032"/>
    </source>
</evidence>